<dbReference type="GO" id="GO:0000981">
    <property type="term" value="F:DNA-binding transcription factor activity, RNA polymerase II-specific"/>
    <property type="evidence" value="ECO:0007669"/>
    <property type="project" value="InterPro"/>
</dbReference>
<reference evidence="9 11" key="1">
    <citation type="journal article" date="2016" name="PLoS ONE">
        <title>Sequence Assembly of Yarrowia lipolytica Strain W29/CLIB89 Shows Transposable Element Diversity.</title>
        <authorList>
            <person name="Magnan C."/>
            <person name="Yu J."/>
            <person name="Chang I."/>
            <person name="Jahn E."/>
            <person name="Kanomata Y."/>
            <person name="Wu J."/>
            <person name="Zeller M."/>
            <person name="Oakes M."/>
            <person name="Baldi P."/>
            <person name="Sandmeyer S."/>
        </authorList>
    </citation>
    <scope>NUCLEOTIDE SEQUENCE [LARGE SCALE GENOMIC DNA]</scope>
    <source>
        <strain evidence="9">CLIB89</strain>
        <strain evidence="11">CLIB89(W29)</strain>
    </source>
</reference>
<keyword evidence="2" id="KW-0479">Metal-binding</keyword>
<evidence type="ECO:0000313" key="12">
    <source>
        <dbReference type="Proteomes" id="UP000256601"/>
    </source>
</evidence>
<dbReference type="Gene3D" id="3.30.160.60">
    <property type="entry name" value="Classic Zinc Finger"/>
    <property type="match status" value="2"/>
</dbReference>
<dbReference type="AlphaFoldDB" id="A0A1D8NPH5"/>
<comment type="subcellular location">
    <subcellularLocation>
        <location evidence="1">Nucleus</location>
    </subcellularLocation>
</comment>
<dbReference type="PROSITE" id="PS00028">
    <property type="entry name" value="ZINC_FINGER_C2H2_1"/>
    <property type="match status" value="2"/>
</dbReference>
<organism evidence="9 11">
    <name type="scientific">Yarrowia lipolytica</name>
    <name type="common">Candida lipolytica</name>
    <dbReference type="NCBI Taxonomy" id="4952"/>
    <lineage>
        <taxon>Eukaryota</taxon>
        <taxon>Fungi</taxon>
        <taxon>Dikarya</taxon>
        <taxon>Ascomycota</taxon>
        <taxon>Saccharomycotina</taxon>
        <taxon>Dipodascomycetes</taxon>
        <taxon>Dipodascales</taxon>
        <taxon>Dipodascales incertae sedis</taxon>
        <taxon>Yarrowia</taxon>
    </lineage>
</organism>
<dbReference type="PROSITE" id="PS50157">
    <property type="entry name" value="ZINC_FINGER_C2H2_2"/>
    <property type="match status" value="2"/>
</dbReference>
<dbReference type="SMART" id="SM00355">
    <property type="entry name" value="ZnF_C2H2"/>
    <property type="match status" value="2"/>
</dbReference>
<dbReference type="GO" id="GO:0000978">
    <property type="term" value="F:RNA polymerase II cis-regulatory region sequence-specific DNA binding"/>
    <property type="evidence" value="ECO:0007669"/>
    <property type="project" value="InterPro"/>
</dbReference>
<dbReference type="VEuPathDB" id="FungiDB:YALI1_F28995g"/>
<reference evidence="10 12" key="2">
    <citation type="submission" date="2018-07" db="EMBL/GenBank/DDBJ databases">
        <title>Draft Genome Assemblies for Five Robust Yarrowia lipolytica Strains Exhibiting High Lipid Production and Pentose Sugar Utilization and Sugar Alcohol Secretion from Undetoxified Lignocellulosic Biomass Hydrolysates.</title>
        <authorList>
            <consortium name="DOE Joint Genome Institute"/>
            <person name="Walker C."/>
            <person name="Ryu S."/>
            <person name="Na H."/>
            <person name="Zane M."/>
            <person name="LaButti K."/>
            <person name="Lipzen A."/>
            <person name="Haridas S."/>
            <person name="Barry K."/>
            <person name="Grigoriev I.V."/>
            <person name="Quarterman J."/>
            <person name="Slininger P."/>
            <person name="Dien B."/>
            <person name="Trinh C.T."/>
        </authorList>
    </citation>
    <scope>NUCLEOTIDE SEQUENCE [LARGE SCALE GENOMIC DNA]</scope>
    <source>
        <strain evidence="10 12">YB392</strain>
    </source>
</reference>
<dbReference type="FunFam" id="3.30.160.60:FF:000100">
    <property type="entry name" value="Zinc finger 45-like"/>
    <property type="match status" value="1"/>
</dbReference>
<feature type="domain" description="C2H2-type" evidence="8">
    <location>
        <begin position="187"/>
        <end position="214"/>
    </location>
</feature>
<accession>A0A1D8NPH5</accession>
<dbReference type="Pfam" id="PF00096">
    <property type="entry name" value="zf-C2H2"/>
    <property type="match status" value="2"/>
</dbReference>
<dbReference type="GO" id="GO:0008270">
    <property type="term" value="F:zinc ion binding"/>
    <property type="evidence" value="ECO:0007669"/>
    <property type="project" value="UniProtKB-KW"/>
</dbReference>
<evidence type="ECO:0000256" key="6">
    <source>
        <dbReference type="ARBA" id="ARBA00023242"/>
    </source>
</evidence>
<evidence type="ECO:0000313" key="11">
    <source>
        <dbReference type="Proteomes" id="UP000182444"/>
    </source>
</evidence>
<dbReference type="GO" id="GO:0000785">
    <property type="term" value="C:chromatin"/>
    <property type="evidence" value="ECO:0007669"/>
    <property type="project" value="TreeGrafter"/>
</dbReference>
<dbReference type="PANTHER" id="PTHR40626">
    <property type="entry name" value="MIP31509P"/>
    <property type="match status" value="1"/>
</dbReference>
<dbReference type="FunFam" id="3.30.160.60:FF:000446">
    <property type="entry name" value="Zinc finger protein"/>
    <property type="match status" value="1"/>
</dbReference>
<evidence type="ECO:0000256" key="4">
    <source>
        <dbReference type="ARBA" id="ARBA00022771"/>
    </source>
</evidence>
<keyword evidence="4 7" id="KW-0863">Zinc-finger</keyword>
<evidence type="ECO:0000256" key="5">
    <source>
        <dbReference type="ARBA" id="ARBA00022833"/>
    </source>
</evidence>
<dbReference type="SUPFAM" id="SSF57667">
    <property type="entry name" value="beta-beta-alpha zinc fingers"/>
    <property type="match status" value="1"/>
</dbReference>
<dbReference type="VEuPathDB" id="FungiDB:YALI0_F21923g"/>
<keyword evidence="3" id="KW-0677">Repeat</keyword>
<dbReference type="eggNOG" id="KOG1721">
    <property type="taxonomic scope" value="Eukaryota"/>
</dbReference>
<evidence type="ECO:0000313" key="9">
    <source>
        <dbReference type="EMBL" id="AOW07541.1"/>
    </source>
</evidence>
<name>A0A1D8NPH5_YARLL</name>
<evidence type="ECO:0000259" key="8">
    <source>
        <dbReference type="PROSITE" id="PS50157"/>
    </source>
</evidence>
<dbReference type="InterPro" id="IPR013087">
    <property type="entry name" value="Znf_C2H2_type"/>
</dbReference>
<feature type="domain" description="C2H2-type" evidence="8">
    <location>
        <begin position="159"/>
        <end position="186"/>
    </location>
</feature>
<protein>
    <recommendedName>
        <fullName evidence="8">C2H2-type domain-containing protein</fullName>
    </recommendedName>
</protein>
<proteinExistence type="predicted"/>
<dbReference type="GO" id="GO:0005634">
    <property type="term" value="C:nucleus"/>
    <property type="evidence" value="ECO:0007669"/>
    <property type="project" value="UniProtKB-SubCell"/>
</dbReference>
<evidence type="ECO:0000256" key="7">
    <source>
        <dbReference type="PROSITE-ProRule" id="PRU00042"/>
    </source>
</evidence>
<keyword evidence="6" id="KW-0539">Nucleus</keyword>
<evidence type="ECO:0000313" key="10">
    <source>
        <dbReference type="EMBL" id="RDW28309.1"/>
    </source>
</evidence>
<dbReference type="EMBL" id="CP017558">
    <property type="protein sequence ID" value="AOW07541.1"/>
    <property type="molecule type" value="Genomic_DNA"/>
</dbReference>
<dbReference type="Proteomes" id="UP000256601">
    <property type="component" value="Unassembled WGS sequence"/>
</dbReference>
<evidence type="ECO:0000256" key="1">
    <source>
        <dbReference type="ARBA" id="ARBA00004123"/>
    </source>
</evidence>
<dbReference type="EMBL" id="KZ857326">
    <property type="protein sequence ID" value="RDW28309.1"/>
    <property type="molecule type" value="Genomic_DNA"/>
</dbReference>
<keyword evidence="5" id="KW-0862">Zinc</keyword>
<dbReference type="Proteomes" id="UP000182444">
    <property type="component" value="Chromosome 1F"/>
</dbReference>
<dbReference type="InterPro" id="IPR051059">
    <property type="entry name" value="VerF-like"/>
</dbReference>
<sequence length="214" mass="25250">MMAYTEVKSELPIYGGHPQNPTSPHFDTVEDCCLLRFSRLCQTTPQALDFLCQNFPHRERHEWDLRLQQLGAYNLGLARAYEDWSISDYHHVFAQRHPHIYQAKLMPMQASPKRVTPPPSPLNYMHAQLQPSTQMQHSPHHAPLLPVAHLPSKQHLRRFACNQCTRTFYRKEHLQRHILSHTKEKPHRCDECSSAFSRKDLLQRHKRSLHQYHS</sequence>
<dbReference type="InterPro" id="IPR036236">
    <property type="entry name" value="Znf_C2H2_sf"/>
</dbReference>
<evidence type="ECO:0000256" key="3">
    <source>
        <dbReference type="ARBA" id="ARBA00022737"/>
    </source>
</evidence>
<evidence type="ECO:0000256" key="2">
    <source>
        <dbReference type="ARBA" id="ARBA00022723"/>
    </source>
</evidence>
<gene>
    <name evidence="10" type="ORF">B0I71DRAFT_167944</name>
    <name evidence="9" type="ORF">YALI1_F28995g</name>
</gene>
<dbReference type="PANTHER" id="PTHR40626:SF11">
    <property type="entry name" value="ZINC FINGER PROTEIN YPR022C"/>
    <property type="match status" value="1"/>
</dbReference>